<accession>A0A133UMB7</accession>
<dbReference type="EMBL" id="LHXQ01000007">
    <property type="protein sequence ID" value="KXA95331.1"/>
    <property type="molecule type" value="Genomic_DNA"/>
</dbReference>
<evidence type="ECO:0000256" key="2">
    <source>
        <dbReference type="ARBA" id="ARBA00022448"/>
    </source>
</evidence>
<dbReference type="InterPro" id="IPR003439">
    <property type="entry name" value="ABC_transporter-like_ATP-bd"/>
</dbReference>
<dbReference type="PROSITE" id="PS50893">
    <property type="entry name" value="ABC_TRANSPORTER_2"/>
    <property type="match status" value="1"/>
</dbReference>
<proteinExistence type="inferred from homology"/>
<dbReference type="PANTHER" id="PTHR43820">
    <property type="entry name" value="HIGH-AFFINITY BRANCHED-CHAIN AMINO ACID TRANSPORT ATP-BINDING PROTEIN LIVF"/>
    <property type="match status" value="1"/>
</dbReference>
<dbReference type="InterPro" id="IPR017871">
    <property type="entry name" value="ABC_transporter-like_CS"/>
</dbReference>
<feature type="domain" description="ABC transporter" evidence="4">
    <location>
        <begin position="5"/>
        <end position="234"/>
    </location>
</feature>
<sequence>MEKIFSVENLTAGYGKIKIIRSLNLNLEKGENILVTTGPNGAGKSTFLKTIMGVTNIFSGNIYFKGKEITGLKSWETAESGISFLPQENNLFSHLSVRENLEVSCLNPSKKEELMDLVYDLFPSLENMENRQAKSLSGGESKMLAIGSTLMMDPEIMLLDEPCSGVQPSITNEIRKKVSSLEEMKIIWVVIEDHEEVFQYADKCFILSSGEQVFIGDPGKALEDKIVEKATVGE</sequence>
<protein>
    <recommendedName>
        <fullName evidence="4">ABC transporter domain-containing protein</fullName>
    </recommendedName>
</protein>
<name>A0A133UMB7_9EURY</name>
<dbReference type="PROSITE" id="PS00211">
    <property type="entry name" value="ABC_TRANSPORTER_1"/>
    <property type="match status" value="1"/>
</dbReference>
<dbReference type="GO" id="GO:0015658">
    <property type="term" value="F:branched-chain amino acid transmembrane transporter activity"/>
    <property type="evidence" value="ECO:0007669"/>
    <property type="project" value="TreeGrafter"/>
</dbReference>
<dbReference type="SUPFAM" id="SSF52540">
    <property type="entry name" value="P-loop containing nucleoside triphosphate hydrolases"/>
    <property type="match status" value="1"/>
</dbReference>
<reference evidence="5 6" key="1">
    <citation type="journal article" date="2016" name="Sci. Rep.">
        <title>Metabolic traits of an uncultured archaeal lineage -MSBL1- from brine pools of the Red Sea.</title>
        <authorList>
            <person name="Mwirichia R."/>
            <person name="Alam I."/>
            <person name="Rashid M."/>
            <person name="Vinu M."/>
            <person name="Ba-Alawi W."/>
            <person name="Anthony Kamau A."/>
            <person name="Kamanda Ngugi D."/>
            <person name="Goker M."/>
            <person name="Klenk H.P."/>
            <person name="Bajic V."/>
            <person name="Stingl U."/>
        </authorList>
    </citation>
    <scope>NUCLEOTIDE SEQUENCE [LARGE SCALE GENOMIC DNA]</scope>
    <source>
        <strain evidence="5">SCGC-AAA259I07</strain>
    </source>
</reference>
<dbReference type="PANTHER" id="PTHR43820:SF7">
    <property type="entry name" value="BRANCHED-CHAIN AMINO ACID TRANSPORT ATP-BINDING PROTEIN LIVF-RELATED"/>
    <property type="match status" value="1"/>
</dbReference>
<dbReference type="GO" id="GO:0016887">
    <property type="term" value="F:ATP hydrolysis activity"/>
    <property type="evidence" value="ECO:0007669"/>
    <property type="project" value="InterPro"/>
</dbReference>
<dbReference type="Proteomes" id="UP000070155">
    <property type="component" value="Unassembled WGS sequence"/>
</dbReference>
<dbReference type="InterPro" id="IPR027417">
    <property type="entry name" value="P-loop_NTPase"/>
</dbReference>
<evidence type="ECO:0000313" key="6">
    <source>
        <dbReference type="Proteomes" id="UP000070155"/>
    </source>
</evidence>
<evidence type="ECO:0000256" key="1">
    <source>
        <dbReference type="ARBA" id="ARBA00005417"/>
    </source>
</evidence>
<organism evidence="5 6">
    <name type="scientific">candidate division MSBL1 archaeon SCGC-AAA259I07</name>
    <dbReference type="NCBI Taxonomy" id="1698266"/>
    <lineage>
        <taxon>Archaea</taxon>
        <taxon>Methanobacteriati</taxon>
        <taxon>Methanobacteriota</taxon>
        <taxon>candidate division MSBL1</taxon>
    </lineage>
</organism>
<evidence type="ECO:0000256" key="3">
    <source>
        <dbReference type="ARBA" id="ARBA00022970"/>
    </source>
</evidence>
<gene>
    <name evidence="5" type="ORF">AKJ36_00860</name>
</gene>
<evidence type="ECO:0000259" key="4">
    <source>
        <dbReference type="PROSITE" id="PS50893"/>
    </source>
</evidence>
<dbReference type="Pfam" id="PF00005">
    <property type="entry name" value="ABC_tran"/>
    <property type="match status" value="1"/>
</dbReference>
<keyword evidence="2" id="KW-0813">Transport</keyword>
<dbReference type="GO" id="GO:0015807">
    <property type="term" value="P:L-amino acid transport"/>
    <property type="evidence" value="ECO:0007669"/>
    <property type="project" value="TreeGrafter"/>
</dbReference>
<comment type="caution">
    <text evidence="5">The sequence shown here is derived from an EMBL/GenBank/DDBJ whole genome shotgun (WGS) entry which is preliminary data.</text>
</comment>
<dbReference type="GO" id="GO:0005524">
    <property type="term" value="F:ATP binding"/>
    <property type="evidence" value="ECO:0007669"/>
    <property type="project" value="InterPro"/>
</dbReference>
<dbReference type="Gene3D" id="3.40.50.300">
    <property type="entry name" value="P-loop containing nucleotide triphosphate hydrolases"/>
    <property type="match status" value="1"/>
</dbReference>
<evidence type="ECO:0000313" key="5">
    <source>
        <dbReference type="EMBL" id="KXA95331.1"/>
    </source>
</evidence>
<dbReference type="AlphaFoldDB" id="A0A133UMB7"/>
<comment type="similarity">
    <text evidence="1">Belongs to the ABC transporter superfamily.</text>
</comment>
<dbReference type="InterPro" id="IPR052156">
    <property type="entry name" value="BCAA_Transport_ATP-bd_LivF"/>
</dbReference>
<keyword evidence="6" id="KW-1185">Reference proteome</keyword>
<keyword evidence="3" id="KW-0029">Amino-acid transport</keyword>